<protein>
    <submittedName>
        <fullName evidence="1">DNA phosphorothioation-associated putative methyltransferase</fullName>
    </submittedName>
</protein>
<dbReference type="EMBL" id="DSPX01000043">
    <property type="protein sequence ID" value="HGF99971.1"/>
    <property type="molecule type" value="Genomic_DNA"/>
</dbReference>
<dbReference type="GO" id="GO:0008168">
    <property type="term" value="F:methyltransferase activity"/>
    <property type="evidence" value="ECO:0007669"/>
    <property type="project" value="UniProtKB-KW"/>
</dbReference>
<proteinExistence type="predicted"/>
<comment type="caution">
    <text evidence="1">The sequence shown here is derived from an EMBL/GenBank/DDBJ whole genome shotgun (WGS) entry which is preliminary data.</text>
</comment>
<sequence length="889" mass="101775">MQNSREPLTGISPHQLPLPLRLAVGTGILSGEQEFLDFSQDDPQAADVVYWGYGLSRLSPVERQEALLKAWELTGKVLIVAEEISIPSRLRGEIGFNGEEVVPLHPDYQYYQHGELKSYLEETLETVATPAGLGVYFLWRPGKMPQLWNWRVREGESEDKQRSDWLIYLASEGVTKVRDGVVNLPEIQEQIRVLFGSWEEAEAAAVQLLERVNQPGDVPSYCLESGVGKKLPGALYVHVSALGELHPVLRCYEAIARRHIGQIEGATLVKFSIDKPKISYLFYPDFDTEAHPILRGSLQIDFPEMRISYIDYDGIDNPPVLHRKDAFVTPDYPLYQLFVNLTEQEEKLGLLKKGRDIGTRHGWERCLANFGVEIEGHDLRVNAASLAQQQHHVPQIERHKAAILRREISRPVRLALEAGLFGENHTFFDYGCGFGGDVERMQARGYESAGWDPYYHQDESLVEADVVNLGYVINVIEDLEERREALLAAWQLAKKVLIVAAMVLIDDKINGVVAYGDGVITRRNTFQKYYSQEELKSYIEGVLNVEAIPAALGIYFVFRDQRLAQIVQAAKFRTKTPLPRVFKSFEDYRELLQSLMEFACDRGRLPAPGELPEERAILSEFKTYRRAFQVITKITHPEEWEAIRQKRRRDLITYIAVSNFGRRHSLSYYSPEVRNDIKFLFPSYKKACEIAESLIFVLTDLSEIVNCCRESPVGLMMGKGFYIHISALNALAPLLRIYEGIVSRTFGRLDEATVIKFHTKSHKISYLYYPNFDISPHPALYSGMKIDLRDLRVTYYDYEPQRDPPILHSKERLVTTEYPHYEKFAKLTRQEQAWGLLDDPEAIITRKAFGKMLEANCAEIRNHCLSWRKDADPEQVKLVKAALEERLRG</sequence>
<reference evidence="1" key="1">
    <citation type="journal article" date="2020" name="mSystems">
        <title>Genome- and Community-Level Interaction Insights into Carbon Utilization and Element Cycling Functions of Hydrothermarchaeota in Hydrothermal Sediment.</title>
        <authorList>
            <person name="Zhou Z."/>
            <person name="Liu Y."/>
            <person name="Xu W."/>
            <person name="Pan J."/>
            <person name="Luo Z.H."/>
            <person name="Li M."/>
        </authorList>
    </citation>
    <scope>NUCLEOTIDE SEQUENCE [LARGE SCALE GENOMIC DNA]</scope>
    <source>
        <strain evidence="1">SpSt-374</strain>
    </source>
</reference>
<organism evidence="1">
    <name type="scientific">Planktothricoides sp. SpSt-374</name>
    <dbReference type="NCBI Taxonomy" id="2282167"/>
    <lineage>
        <taxon>Bacteria</taxon>
        <taxon>Bacillati</taxon>
        <taxon>Cyanobacteriota</taxon>
        <taxon>Cyanophyceae</taxon>
        <taxon>Oscillatoriophycideae</taxon>
        <taxon>Oscillatoriales</taxon>
        <taxon>Oscillatoriaceae</taxon>
        <taxon>Planktothricoides</taxon>
    </lineage>
</organism>
<dbReference type="GO" id="GO:0032259">
    <property type="term" value="P:methylation"/>
    <property type="evidence" value="ECO:0007669"/>
    <property type="project" value="UniProtKB-KW"/>
</dbReference>
<gene>
    <name evidence="1" type="ORF">ENR15_04735</name>
</gene>
<evidence type="ECO:0000313" key="1">
    <source>
        <dbReference type="EMBL" id="HGF99971.1"/>
    </source>
</evidence>
<keyword evidence="1" id="KW-0808">Transferase</keyword>
<name>A0A7C3VFD1_9CYAN</name>
<keyword evidence="1" id="KW-0489">Methyltransferase</keyword>
<dbReference type="InterPro" id="IPR024019">
    <property type="entry name" value="CHP04096"/>
</dbReference>
<accession>A0A7C3VFD1</accession>
<dbReference type="NCBIfam" id="TIGR04096">
    <property type="entry name" value="dnd_rel_methyl"/>
    <property type="match status" value="2"/>
</dbReference>
<dbReference type="AlphaFoldDB" id="A0A7C3VFD1"/>